<evidence type="ECO:0000313" key="9">
    <source>
        <dbReference type="Proteomes" id="UP001202248"/>
    </source>
</evidence>
<keyword evidence="3" id="KW-0238">DNA-binding</keyword>
<dbReference type="PROSITE" id="PS00041">
    <property type="entry name" value="HTH_ARAC_FAMILY_1"/>
    <property type="match status" value="1"/>
</dbReference>
<dbReference type="CDD" id="cd17574">
    <property type="entry name" value="REC_OmpR"/>
    <property type="match status" value="1"/>
</dbReference>
<dbReference type="Pfam" id="PF12833">
    <property type="entry name" value="HTH_18"/>
    <property type="match status" value="1"/>
</dbReference>
<dbReference type="Gene3D" id="3.40.50.2300">
    <property type="match status" value="1"/>
</dbReference>
<dbReference type="SMART" id="SM00342">
    <property type="entry name" value="HTH_ARAC"/>
    <property type="match status" value="1"/>
</dbReference>
<evidence type="ECO:0000313" key="8">
    <source>
        <dbReference type="EMBL" id="MCH5599071.1"/>
    </source>
</evidence>
<evidence type="ECO:0000256" key="3">
    <source>
        <dbReference type="ARBA" id="ARBA00023125"/>
    </source>
</evidence>
<dbReference type="SUPFAM" id="SSF52172">
    <property type="entry name" value="CheY-like"/>
    <property type="match status" value="1"/>
</dbReference>
<dbReference type="Pfam" id="PF00072">
    <property type="entry name" value="Response_reg"/>
    <property type="match status" value="1"/>
</dbReference>
<dbReference type="Gene3D" id="1.10.10.60">
    <property type="entry name" value="Homeodomain-like"/>
    <property type="match status" value="1"/>
</dbReference>
<dbReference type="InterPro" id="IPR018060">
    <property type="entry name" value="HTH_AraC"/>
</dbReference>
<evidence type="ECO:0000256" key="1">
    <source>
        <dbReference type="ARBA" id="ARBA00022553"/>
    </source>
</evidence>
<dbReference type="InterPro" id="IPR009057">
    <property type="entry name" value="Homeodomain-like_sf"/>
</dbReference>
<proteinExistence type="predicted"/>
<name>A0ABS9SL09_9BACT</name>
<accession>A0ABS9SL09</accession>
<dbReference type="SMART" id="SM00448">
    <property type="entry name" value="REC"/>
    <property type="match status" value="1"/>
</dbReference>
<evidence type="ECO:0000256" key="2">
    <source>
        <dbReference type="ARBA" id="ARBA00023015"/>
    </source>
</evidence>
<evidence type="ECO:0000259" key="7">
    <source>
        <dbReference type="PROSITE" id="PS50110"/>
    </source>
</evidence>
<dbReference type="InterPro" id="IPR011006">
    <property type="entry name" value="CheY-like_superfamily"/>
</dbReference>
<keyword evidence="2" id="KW-0805">Transcription regulation</keyword>
<protein>
    <submittedName>
        <fullName evidence="8">Response regulator</fullName>
    </submittedName>
</protein>
<dbReference type="PANTHER" id="PTHR43547">
    <property type="entry name" value="TWO-COMPONENT HISTIDINE KINASE"/>
    <property type="match status" value="1"/>
</dbReference>
<organism evidence="8 9">
    <name type="scientific">Niabella ginsengisoli</name>
    <dbReference type="NCBI Taxonomy" id="522298"/>
    <lineage>
        <taxon>Bacteria</taxon>
        <taxon>Pseudomonadati</taxon>
        <taxon>Bacteroidota</taxon>
        <taxon>Chitinophagia</taxon>
        <taxon>Chitinophagales</taxon>
        <taxon>Chitinophagaceae</taxon>
        <taxon>Niabella</taxon>
    </lineage>
</organism>
<evidence type="ECO:0000256" key="4">
    <source>
        <dbReference type="ARBA" id="ARBA00023163"/>
    </source>
</evidence>
<feature type="modified residue" description="4-aspartylphosphate" evidence="5">
    <location>
        <position position="63"/>
    </location>
</feature>
<feature type="domain" description="Response regulatory" evidence="7">
    <location>
        <begin position="15"/>
        <end position="130"/>
    </location>
</feature>
<evidence type="ECO:0000259" key="6">
    <source>
        <dbReference type="PROSITE" id="PS01124"/>
    </source>
</evidence>
<evidence type="ECO:0000256" key="5">
    <source>
        <dbReference type="PROSITE-ProRule" id="PRU00169"/>
    </source>
</evidence>
<gene>
    <name evidence="8" type="ORF">MKP09_14725</name>
</gene>
<sequence>MTIRIQRINYEKRKTILIIDDNDDLLFILSDSLKDNYETICISDSTTVFKTLQEHDVDLVISDVMMPEIDGFKICELIKSNFELSHIPVLLLTAKNTLQSKIEGLDAGADVYIEKPFSMDFLLAQINSLLKNREKVKTHFAQSPTALITSIAYTKTDETFLAELEMHINDNITNPNLDVVLLAKCMNMSRTNLYRKINSISSLSPAEMINITRLKKAIELLSNRSVRINEVAYTVGYNSLTQLGRNFQKHFKMSPSEFVKKQIEFANRA</sequence>
<dbReference type="EMBL" id="JAKWBL010000003">
    <property type="protein sequence ID" value="MCH5599071.1"/>
    <property type="molecule type" value="Genomic_DNA"/>
</dbReference>
<keyword evidence="4" id="KW-0804">Transcription</keyword>
<reference evidence="8 9" key="1">
    <citation type="submission" date="2022-02" db="EMBL/GenBank/DDBJ databases">
        <authorList>
            <person name="Min J."/>
        </authorList>
    </citation>
    <scope>NUCLEOTIDE SEQUENCE [LARGE SCALE GENOMIC DNA]</scope>
    <source>
        <strain evidence="8 9">GR10-1</strain>
    </source>
</reference>
<dbReference type="PROSITE" id="PS01124">
    <property type="entry name" value="HTH_ARAC_FAMILY_2"/>
    <property type="match status" value="1"/>
</dbReference>
<dbReference type="Proteomes" id="UP001202248">
    <property type="component" value="Unassembled WGS sequence"/>
</dbReference>
<keyword evidence="1 5" id="KW-0597">Phosphoprotein</keyword>
<dbReference type="InterPro" id="IPR001789">
    <property type="entry name" value="Sig_transdc_resp-reg_receiver"/>
</dbReference>
<dbReference type="RefSeq" id="WP_240830749.1">
    <property type="nucleotide sequence ID" value="NZ_JAKWBL010000003.1"/>
</dbReference>
<dbReference type="PROSITE" id="PS50110">
    <property type="entry name" value="RESPONSE_REGULATORY"/>
    <property type="match status" value="1"/>
</dbReference>
<dbReference type="InterPro" id="IPR018062">
    <property type="entry name" value="HTH_AraC-typ_CS"/>
</dbReference>
<keyword evidence="9" id="KW-1185">Reference proteome</keyword>
<dbReference type="SUPFAM" id="SSF46689">
    <property type="entry name" value="Homeodomain-like"/>
    <property type="match status" value="1"/>
</dbReference>
<comment type="caution">
    <text evidence="8">The sequence shown here is derived from an EMBL/GenBank/DDBJ whole genome shotgun (WGS) entry which is preliminary data.</text>
</comment>
<feature type="domain" description="HTH araC/xylS-type" evidence="6">
    <location>
        <begin position="162"/>
        <end position="261"/>
    </location>
</feature>
<dbReference type="PANTHER" id="PTHR43547:SF2">
    <property type="entry name" value="HYBRID SIGNAL TRANSDUCTION HISTIDINE KINASE C"/>
    <property type="match status" value="1"/>
</dbReference>